<protein>
    <submittedName>
        <fullName evidence="1">Uncharacterized protein</fullName>
    </submittedName>
</protein>
<gene>
    <name evidence="1" type="ORF">D5086_018099</name>
</gene>
<name>A0ACC4BP22_POPAL</name>
<accession>A0ACC4BP22</accession>
<dbReference type="Proteomes" id="UP000309997">
    <property type="component" value="Unassembled WGS sequence"/>
</dbReference>
<reference evidence="1 2" key="1">
    <citation type="journal article" date="2024" name="Plant Biotechnol. J.">
        <title>Genome and CRISPR/Cas9 system of a widespread forest tree (Populus alba) in the world.</title>
        <authorList>
            <person name="Liu Y.J."/>
            <person name="Jiang P.F."/>
            <person name="Han X.M."/>
            <person name="Li X.Y."/>
            <person name="Wang H.M."/>
            <person name="Wang Y.J."/>
            <person name="Wang X.X."/>
            <person name="Zeng Q.Y."/>
        </authorList>
    </citation>
    <scope>NUCLEOTIDE SEQUENCE [LARGE SCALE GENOMIC DNA]</scope>
    <source>
        <strain evidence="2">cv. PAL-ZL1</strain>
    </source>
</reference>
<keyword evidence="2" id="KW-1185">Reference proteome</keyword>
<comment type="caution">
    <text evidence="1">The sequence shown here is derived from an EMBL/GenBank/DDBJ whole genome shotgun (WGS) entry which is preliminary data.</text>
</comment>
<sequence length="76" mass="8632">MPRDARQQLFVFWQCTLDPVCALGCMWAIRSRGLPIHLTYATVRRSGPEDPGDEREKEAVGSSCQVDWFGFAMSPR</sequence>
<evidence type="ECO:0000313" key="2">
    <source>
        <dbReference type="Proteomes" id="UP000309997"/>
    </source>
</evidence>
<dbReference type="EMBL" id="RCHU02000009">
    <property type="protein sequence ID" value="KAL3580264.1"/>
    <property type="molecule type" value="Genomic_DNA"/>
</dbReference>
<evidence type="ECO:0000313" key="1">
    <source>
        <dbReference type="EMBL" id="KAL3580264.1"/>
    </source>
</evidence>
<proteinExistence type="predicted"/>
<organism evidence="1 2">
    <name type="scientific">Populus alba</name>
    <name type="common">White poplar</name>
    <dbReference type="NCBI Taxonomy" id="43335"/>
    <lineage>
        <taxon>Eukaryota</taxon>
        <taxon>Viridiplantae</taxon>
        <taxon>Streptophyta</taxon>
        <taxon>Embryophyta</taxon>
        <taxon>Tracheophyta</taxon>
        <taxon>Spermatophyta</taxon>
        <taxon>Magnoliopsida</taxon>
        <taxon>eudicotyledons</taxon>
        <taxon>Gunneridae</taxon>
        <taxon>Pentapetalae</taxon>
        <taxon>rosids</taxon>
        <taxon>fabids</taxon>
        <taxon>Malpighiales</taxon>
        <taxon>Salicaceae</taxon>
        <taxon>Saliceae</taxon>
        <taxon>Populus</taxon>
    </lineage>
</organism>